<keyword evidence="2" id="KW-0975">Bacterial flagellum</keyword>
<dbReference type="Gene3D" id="2.40.10.220">
    <property type="entry name" value="predicted glycosyltransferase like domains"/>
    <property type="match status" value="1"/>
</dbReference>
<dbReference type="EMBL" id="UOFY01000028">
    <property type="protein sequence ID" value="VAX08580.1"/>
    <property type="molecule type" value="Genomic_DNA"/>
</dbReference>
<evidence type="ECO:0000259" key="3">
    <source>
        <dbReference type="Pfam" id="PF07238"/>
    </source>
</evidence>
<dbReference type="AlphaFoldDB" id="A0A3B1BDV8"/>
<proteinExistence type="inferred from homology"/>
<keyword evidence="1" id="KW-0547">Nucleotide-binding</keyword>
<sequence>MINEQEQSATNNTEQSKIDNYDKYLLESKAAIIQKLRQLGKSKNNITAHFGGGKYSLLTQIVDILPDKNLLVLDYGSNEATNKKMLKSKHVVFKTQHDGVTAQFKTNHLQKAKLHGKPAFACTIPDSLLWVQRREFYRVRVPLRDKVLCELIHDKDVLLPYPVLDISIAGLAIQVEEVEYKLESGMNFDSARLILPNGESGLVNIEVMNQLPMRPDDPTGKQRFGCEFRNLSTDISAKIQRYIYDIELQNRQSKD</sequence>
<evidence type="ECO:0008006" key="6">
    <source>
        <dbReference type="Google" id="ProtNLM"/>
    </source>
</evidence>
<name>A0A3B1BDV8_9ZZZZ</name>
<gene>
    <name evidence="5" type="ORF">MNBD_GAMMA25-838</name>
</gene>
<dbReference type="InterPro" id="IPR012349">
    <property type="entry name" value="Split_barrel_FMN-bd"/>
</dbReference>
<reference evidence="5" key="1">
    <citation type="submission" date="2018-06" db="EMBL/GenBank/DDBJ databases">
        <authorList>
            <person name="Zhirakovskaya E."/>
        </authorList>
    </citation>
    <scope>NUCLEOTIDE SEQUENCE</scope>
</reference>
<accession>A0A3B1BDV8</accession>
<evidence type="ECO:0000259" key="4">
    <source>
        <dbReference type="Pfam" id="PF07317"/>
    </source>
</evidence>
<dbReference type="Pfam" id="PF07238">
    <property type="entry name" value="PilZ"/>
    <property type="match status" value="1"/>
</dbReference>
<dbReference type="Pfam" id="PF07317">
    <property type="entry name" value="PilZN"/>
    <property type="match status" value="1"/>
</dbReference>
<dbReference type="Gene3D" id="2.30.110.10">
    <property type="entry name" value="Electron Transport, Fmn-binding Protein, Chain A"/>
    <property type="match status" value="1"/>
</dbReference>
<dbReference type="InterPro" id="IPR023787">
    <property type="entry name" value="T3SS_YcgR"/>
</dbReference>
<protein>
    <recommendedName>
        <fullName evidence="6">Flagellar brake protein YcgR</fullName>
    </recommendedName>
</protein>
<evidence type="ECO:0000313" key="5">
    <source>
        <dbReference type="EMBL" id="VAX08580.1"/>
    </source>
</evidence>
<organism evidence="5">
    <name type="scientific">hydrothermal vent metagenome</name>
    <dbReference type="NCBI Taxonomy" id="652676"/>
    <lineage>
        <taxon>unclassified sequences</taxon>
        <taxon>metagenomes</taxon>
        <taxon>ecological metagenomes</taxon>
    </lineage>
</organism>
<dbReference type="GO" id="GO:0071945">
    <property type="term" value="P:regulation of bacterial-type flagellum-dependent cell motility by regulation of motor speed"/>
    <property type="evidence" value="ECO:0007669"/>
    <property type="project" value="InterPro"/>
</dbReference>
<dbReference type="HAMAP" id="MF_01457">
    <property type="entry name" value="YcgR"/>
    <property type="match status" value="1"/>
</dbReference>
<feature type="domain" description="PilZ" evidence="3">
    <location>
        <begin position="132"/>
        <end position="244"/>
    </location>
</feature>
<dbReference type="GO" id="GO:0035438">
    <property type="term" value="F:cyclic-di-GMP binding"/>
    <property type="evidence" value="ECO:0007669"/>
    <property type="project" value="InterPro"/>
</dbReference>
<dbReference type="InterPro" id="IPR009926">
    <property type="entry name" value="T3SS_YcgR_PilZN"/>
</dbReference>
<dbReference type="InterPro" id="IPR009875">
    <property type="entry name" value="PilZ_domain"/>
</dbReference>
<feature type="domain" description="Type III secretion system flagellar brake protein YcgR PilZN" evidence="4">
    <location>
        <begin position="24"/>
        <end position="129"/>
    </location>
</feature>
<evidence type="ECO:0000256" key="1">
    <source>
        <dbReference type="ARBA" id="ARBA00022741"/>
    </source>
</evidence>
<evidence type="ECO:0000256" key="2">
    <source>
        <dbReference type="ARBA" id="ARBA00023143"/>
    </source>
</evidence>